<dbReference type="GO" id="GO:0045893">
    <property type="term" value="P:positive regulation of DNA-templated transcription"/>
    <property type="evidence" value="ECO:0007669"/>
    <property type="project" value="TreeGrafter"/>
</dbReference>
<evidence type="ECO:0000256" key="1">
    <source>
        <dbReference type="SAM" id="Coils"/>
    </source>
</evidence>
<feature type="coiled-coil region" evidence="1">
    <location>
        <begin position="135"/>
        <end position="162"/>
    </location>
</feature>
<evidence type="ECO:0008006" key="4">
    <source>
        <dbReference type="Google" id="ProtNLM"/>
    </source>
</evidence>
<name>A0A4S8IQ36_MUSBA</name>
<reference evidence="2 3" key="1">
    <citation type="journal article" date="2019" name="Nat. Plants">
        <title>Genome sequencing of Musa balbisiana reveals subgenome evolution and function divergence in polyploid bananas.</title>
        <authorList>
            <person name="Yao X."/>
        </authorList>
    </citation>
    <scope>NUCLEOTIDE SEQUENCE [LARGE SCALE GENOMIC DNA]</scope>
    <source>
        <strain evidence="3">cv. DH-PKW</strain>
        <tissue evidence="2">Leaves</tissue>
    </source>
</reference>
<dbReference type="AlphaFoldDB" id="A0A4S8IQ36"/>
<dbReference type="EMBL" id="PYDT01000009">
    <property type="protein sequence ID" value="THU50710.1"/>
    <property type="molecule type" value="Genomic_DNA"/>
</dbReference>
<dbReference type="PANTHER" id="PTHR33873">
    <property type="entry name" value="TRANSCRIPTION FACTOR VOZ1"/>
    <property type="match status" value="1"/>
</dbReference>
<evidence type="ECO:0000313" key="2">
    <source>
        <dbReference type="EMBL" id="THU50710.1"/>
    </source>
</evidence>
<dbReference type="GO" id="GO:0005634">
    <property type="term" value="C:nucleus"/>
    <property type="evidence" value="ECO:0007669"/>
    <property type="project" value="TreeGrafter"/>
</dbReference>
<dbReference type="Proteomes" id="UP000317650">
    <property type="component" value="Chromosome 6"/>
</dbReference>
<dbReference type="GO" id="GO:0048578">
    <property type="term" value="P:positive regulation of long-day photoperiodism, flowering"/>
    <property type="evidence" value="ECO:0007669"/>
    <property type="project" value="InterPro"/>
</dbReference>
<dbReference type="InterPro" id="IPR039277">
    <property type="entry name" value="VOZ1/VOZ2"/>
</dbReference>
<keyword evidence="3" id="KW-1185">Reference proteome</keyword>
<keyword evidence="1" id="KW-0175">Coiled coil</keyword>
<gene>
    <name evidence="2" type="ORF">C4D60_Mb06t23170</name>
</gene>
<evidence type="ECO:0000313" key="3">
    <source>
        <dbReference type="Proteomes" id="UP000317650"/>
    </source>
</evidence>
<dbReference type="PANTHER" id="PTHR33873:SF15">
    <property type="entry name" value="TRANSCRIPTION FACTOR VOZ2"/>
    <property type="match status" value="1"/>
</dbReference>
<proteinExistence type="predicted"/>
<dbReference type="GO" id="GO:0043565">
    <property type="term" value="F:sequence-specific DNA binding"/>
    <property type="evidence" value="ECO:0007669"/>
    <property type="project" value="TreeGrafter"/>
</dbReference>
<comment type="caution">
    <text evidence="2">The sequence shown here is derived from an EMBL/GenBank/DDBJ whole genome shotgun (WGS) entry which is preliminary data.</text>
</comment>
<sequence length="612" mass="69253">MVISLSSKKFTIYTSLFQNRPNQNSVFQPCVNTKVQRWDDFTFRITFFNRDLFLLNYSLQLSPCNIRLSLSSRGAQLSIFCPKVDEISLLIVNTTTTNPYFQGFTLDSPSPITHLIARSAAMGKGSKSVSHQLFKDKARNRVDDLQEMFTDLQSALKESRAADVAVLEEQVHQMLREWRAELNQASPATSLQLESWLILGGQANTPDTSDLFSETLRLLQLSEEDDDATSKLTDLAFRNTPKPEQVEFQQADVGVTQGREVATFYQEYHMNQEVAAQEFLYADHYESNHPNGAHDAAVTCLEGPYHFDYQQYNMHQELSHDLYINPTEQNTQDVFPHISDVLPAICPPPSAFLRPKCALWDCPRPAQGSEWCQDYCSSFHATLAINEGPPGMTPVLRPGGINLKDGPLFAALSAKVQGKNVGIPVCEGAATSKSPWNAPDLFDLCVLEGESLREWLFFDKPRRAFESGNRKQRSLPDYNGRGWHESRKQVMKEYGGLKRSYYMDPQPLTHYEWHLYEYEINDCEVFALYRLEFKLVDSKKSAKAKLTSNSLVDLQQQMGRLKADNSVDYTKNTKSRTKANHKDIAGSFYTASGVAVQKENSLACSQPDGFSR</sequence>
<organism evidence="2 3">
    <name type="scientific">Musa balbisiana</name>
    <name type="common">Banana</name>
    <dbReference type="NCBI Taxonomy" id="52838"/>
    <lineage>
        <taxon>Eukaryota</taxon>
        <taxon>Viridiplantae</taxon>
        <taxon>Streptophyta</taxon>
        <taxon>Embryophyta</taxon>
        <taxon>Tracheophyta</taxon>
        <taxon>Spermatophyta</taxon>
        <taxon>Magnoliopsida</taxon>
        <taxon>Liliopsida</taxon>
        <taxon>Zingiberales</taxon>
        <taxon>Musaceae</taxon>
        <taxon>Musa</taxon>
    </lineage>
</organism>
<accession>A0A4S8IQ36</accession>
<protein>
    <recommendedName>
        <fullName evidence="4">Transcription factor VOZ1</fullName>
    </recommendedName>
</protein>